<reference evidence="1 2" key="1">
    <citation type="submission" date="2018-05" db="EMBL/GenBank/DDBJ databases">
        <title>Genetic diversity of glacier-inhabiting Cryobacterium bacteria in China and description of Cryobacterium mengkeensis sp. nov. and Arthrobacter glacialis sp. nov.</title>
        <authorList>
            <person name="Liu Q."/>
            <person name="Xin Y.-H."/>
        </authorList>
    </citation>
    <scope>NUCLEOTIDE SEQUENCE [LARGE SCALE GENOMIC DNA]</scope>
    <source>
        <strain evidence="1 2">GP3</strain>
    </source>
</reference>
<gene>
    <name evidence="1" type="ORF">CVS29_11335</name>
</gene>
<keyword evidence="2" id="KW-1185">Reference proteome</keyword>
<dbReference type="Proteomes" id="UP000246303">
    <property type="component" value="Unassembled WGS sequence"/>
</dbReference>
<accession>A0A2V3DQJ6</accession>
<evidence type="ECO:0000313" key="2">
    <source>
        <dbReference type="Proteomes" id="UP000246303"/>
    </source>
</evidence>
<dbReference type="EMBL" id="QHLZ01000006">
    <property type="protein sequence ID" value="PXA65253.1"/>
    <property type="molecule type" value="Genomic_DNA"/>
</dbReference>
<comment type="caution">
    <text evidence="1">The sequence shown here is derived from an EMBL/GenBank/DDBJ whole genome shotgun (WGS) entry which is preliminary data.</text>
</comment>
<name>A0A2V3DQJ6_9MICC</name>
<evidence type="ECO:0000313" key="1">
    <source>
        <dbReference type="EMBL" id="PXA65253.1"/>
    </source>
</evidence>
<sequence length="488" mass="51888">MSTRLIQARAKPRFCFPWLALLLGLTTGSFAFLGIQIVTATPGEHLEIVVEGAHPFNISQESVTKVLGGPVATWRPIRILVTDRLLSSDEKTGRSDPGADVILSTAIDSDTTTFSGEQGFLGAGVYQPEGEHGQRLSHARDITQTYLDNVGLGHGPQSVAAAALRSADLLDEGPLLPPLFWWAGTVIGLGLTVVTLTHSLSRRRRHERLYQRLSGAQRKLAGVVLELEGLEVTYASTPEKLRTAGYTSTWTSIRNASLALARSEDAVMEAVYTASTALKPEAAKLVEIFESKAAKITAQADALMGAGSVLGELAGGQGVLDRLAAPVSFAGRELLARLDARPPGTVTTRRVQNFRKALNALLAVAAGGHGSASTLTAWTRAEADLQRTAQAINRSLHHRHMLPGGRGHHENLSALRVGMGLSGSKVLLTTLDQANAAAHSRFGPLPGTDEDPLALPDFFLVDAAAWSGQQTMVGAGRHCTDDSLGHRQ</sequence>
<proteinExistence type="predicted"/>
<protein>
    <recommendedName>
        <fullName evidence="3">DUF5129 domain-containing protein</fullName>
    </recommendedName>
</protein>
<dbReference type="OrthoDB" id="4903304at2"/>
<dbReference type="AlphaFoldDB" id="A0A2V3DQJ6"/>
<dbReference type="RefSeq" id="WP_110106428.1">
    <property type="nucleotide sequence ID" value="NZ_JACBZZ010000001.1"/>
</dbReference>
<evidence type="ECO:0008006" key="3">
    <source>
        <dbReference type="Google" id="ProtNLM"/>
    </source>
</evidence>
<organism evidence="1 2">
    <name type="scientific">Arthrobacter psychrochitiniphilus</name>
    <dbReference type="NCBI Taxonomy" id="291045"/>
    <lineage>
        <taxon>Bacteria</taxon>
        <taxon>Bacillati</taxon>
        <taxon>Actinomycetota</taxon>
        <taxon>Actinomycetes</taxon>
        <taxon>Micrococcales</taxon>
        <taxon>Micrococcaceae</taxon>
        <taxon>Arthrobacter</taxon>
    </lineage>
</organism>